<evidence type="ECO:0000313" key="1">
    <source>
        <dbReference type="EMBL" id="QXT39411.1"/>
    </source>
</evidence>
<proteinExistence type="predicted"/>
<evidence type="ECO:0000313" key="2">
    <source>
        <dbReference type="Proteomes" id="UP000825009"/>
    </source>
</evidence>
<organism evidence="1 2">
    <name type="scientific">Gymnodinialimonas ceratoperidinii</name>
    <dbReference type="NCBI Taxonomy" id="2856823"/>
    <lineage>
        <taxon>Bacteria</taxon>
        <taxon>Pseudomonadati</taxon>
        <taxon>Pseudomonadota</taxon>
        <taxon>Alphaproteobacteria</taxon>
        <taxon>Rhodobacterales</taxon>
        <taxon>Paracoccaceae</taxon>
        <taxon>Gymnodinialimonas</taxon>
    </lineage>
</organism>
<accession>A0A8F6YAV1</accession>
<protein>
    <submittedName>
        <fullName evidence="1">Ldh family oxidoreductase</fullName>
    </submittedName>
</protein>
<dbReference type="Proteomes" id="UP000825009">
    <property type="component" value="Chromosome"/>
</dbReference>
<name>A0A8F6YAV1_9RHOB</name>
<dbReference type="InterPro" id="IPR003767">
    <property type="entry name" value="Malate/L-lactate_DH-like"/>
</dbReference>
<dbReference type="GO" id="GO:0016491">
    <property type="term" value="F:oxidoreductase activity"/>
    <property type="evidence" value="ECO:0007669"/>
    <property type="project" value="InterPro"/>
</dbReference>
<sequence length="233" mass="23529">MKETFQMSDLQMLARDCLTRAGVSAHVAGIVARDVALSEATGRADCGFAGLLRDIRLIRYGRLSPDATAVISNPAPSVIEVDAAHGFAAAALAQSLPALVDAARAQGVAMLHLTRASNPGAMAGAMAELAASDLAALGLGSKGQAFAIRPQAGVVTALDSGADTALSALLSEAPPIEDSPLDGPVEASGWLTALDPGVTAAAELLRHLPLKRGMIAPTGVSLAPELLAQIVNA</sequence>
<keyword evidence="2" id="KW-1185">Reference proteome</keyword>
<dbReference type="AlphaFoldDB" id="A0A8F6YAV1"/>
<dbReference type="KEGG" id="gce:KYE46_16020"/>
<reference evidence="1 2" key="1">
    <citation type="submission" date="2021-07" db="EMBL/GenBank/DDBJ databases">
        <title>A novel Jannaschia species isolated from marine dinoflagellate Ceratoperidinium margalefii.</title>
        <authorList>
            <person name="Jiang Y."/>
            <person name="Li Z."/>
        </authorList>
    </citation>
    <scope>NUCLEOTIDE SEQUENCE [LARGE SCALE GENOMIC DNA]</scope>
    <source>
        <strain evidence="1 2">J12C1-MA-4</strain>
    </source>
</reference>
<gene>
    <name evidence="1" type="ORF">KYE46_16020</name>
</gene>
<dbReference type="RefSeq" id="WP_219002014.1">
    <property type="nucleotide sequence ID" value="NZ_CP079194.1"/>
</dbReference>
<dbReference type="EMBL" id="CP079194">
    <property type="protein sequence ID" value="QXT39411.1"/>
    <property type="molecule type" value="Genomic_DNA"/>
</dbReference>
<dbReference type="Pfam" id="PF02615">
    <property type="entry name" value="Ldh_2"/>
    <property type="match status" value="1"/>
</dbReference>